<evidence type="ECO:0000313" key="3">
    <source>
        <dbReference type="Proteomes" id="UP001216674"/>
    </source>
</evidence>
<reference evidence="2 3" key="1">
    <citation type="submission" date="2023-03" db="EMBL/GenBank/DDBJ databases">
        <title>Draft assemblies of triclosan tolerant bacteria isolated from returned activated sludge.</title>
        <authorList>
            <person name="Van Hamelsveld S."/>
        </authorList>
    </citation>
    <scope>NUCLEOTIDE SEQUENCE [LARGE SCALE GENOMIC DNA]</scope>
    <source>
        <strain evidence="2 3">GW210010_S58</strain>
    </source>
</reference>
<sequence>MKSIELHRVLLPAVVLASLLSGPSTALAFSVTGANSRSTFNAITQWAAEVDYGVIWEPRTGAGMIDFAAPTRYVHDDFRVAVEALVSGEVYGRRNVYCISPSEFQAEAIIDDRMRLVYVIGRPTGRRCVVTYP</sequence>
<comment type="caution">
    <text evidence="2">The sequence shown here is derived from an EMBL/GenBank/DDBJ whole genome shotgun (WGS) entry which is preliminary data.</text>
</comment>
<feature type="chain" id="PRO_5045250459" description="Toxin co-regulated pilus biosynthesis protein Q C-terminal domain-containing protein" evidence="1">
    <location>
        <begin position="29"/>
        <end position="133"/>
    </location>
</feature>
<protein>
    <recommendedName>
        <fullName evidence="4">Toxin co-regulated pilus biosynthesis protein Q C-terminal domain-containing protein</fullName>
    </recommendedName>
</protein>
<feature type="signal peptide" evidence="1">
    <location>
        <begin position="1"/>
        <end position="28"/>
    </location>
</feature>
<proteinExistence type="predicted"/>
<dbReference type="RefSeq" id="WP_276267934.1">
    <property type="nucleotide sequence ID" value="NZ_JARJLM010000542.1"/>
</dbReference>
<name>A0ABT6AYZ2_9BURK</name>
<dbReference type="EMBL" id="JARJLM010000542">
    <property type="protein sequence ID" value="MDF3837846.1"/>
    <property type="molecule type" value="Genomic_DNA"/>
</dbReference>
<evidence type="ECO:0000256" key="1">
    <source>
        <dbReference type="SAM" id="SignalP"/>
    </source>
</evidence>
<evidence type="ECO:0000313" key="2">
    <source>
        <dbReference type="EMBL" id="MDF3837846.1"/>
    </source>
</evidence>
<keyword evidence="1" id="KW-0732">Signal</keyword>
<accession>A0ABT6AYZ2</accession>
<keyword evidence="3" id="KW-1185">Reference proteome</keyword>
<gene>
    <name evidence="2" type="ORF">P3W85_33665</name>
</gene>
<evidence type="ECO:0008006" key="4">
    <source>
        <dbReference type="Google" id="ProtNLM"/>
    </source>
</evidence>
<organism evidence="2 3">
    <name type="scientific">Cupriavidus basilensis</name>
    <dbReference type="NCBI Taxonomy" id="68895"/>
    <lineage>
        <taxon>Bacteria</taxon>
        <taxon>Pseudomonadati</taxon>
        <taxon>Pseudomonadota</taxon>
        <taxon>Betaproteobacteria</taxon>
        <taxon>Burkholderiales</taxon>
        <taxon>Burkholderiaceae</taxon>
        <taxon>Cupriavidus</taxon>
    </lineage>
</organism>
<dbReference type="Proteomes" id="UP001216674">
    <property type="component" value="Unassembled WGS sequence"/>
</dbReference>